<organism evidence="3 5">
    <name type="scientific">Rhizophagus clarus</name>
    <dbReference type="NCBI Taxonomy" id="94130"/>
    <lineage>
        <taxon>Eukaryota</taxon>
        <taxon>Fungi</taxon>
        <taxon>Fungi incertae sedis</taxon>
        <taxon>Mucoromycota</taxon>
        <taxon>Glomeromycotina</taxon>
        <taxon>Glomeromycetes</taxon>
        <taxon>Glomerales</taxon>
        <taxon>Glomeraceae</taxon>
        <taxon>Rhizophagus</taxon>
    </lineage>
</organism>
<evidence type="ECO:0000259" key="2">
    <source>
        <dbReference type="PROSITE" id="PS50919"/>
    </source>
</evidence>
<dbReference type="Proteomes" id="UP000615446">
    <property type="component" value="Unassembled WGS sequence"/>
</dbReference>
<gene>
    <name evidence="4" type="ORF">RCL2_002172100</name>
    <name evidence="3" type="ORF">RclHR1_04690010</name>
</gene>
<feature type="domain" description="MIR" evidence="2">
    <location>
        <begin position="162"/>
        <end position="217"/>
    </location>
</feature>
<dbReference type="EMBL" id="BLAL01000239">
    <property type="protein sequence ID" value="GES95027.1"/>
    <property type="molecule type" value="Genomic_DNA"/>
</dbReference>
<dbReference type="InterPro" id="IPR016093">
    <property type="entry name" value="MIR_motif"/>
</dbReference>
<accession>A0A2Z6SCV0</accession>
<evidence type="ECO:0000313" key="4">
    <source>
        <dbReference type="EMBL" id="GES95027.1"/>
    </source>
</evidence>
<reference evidence="4" key="2">
    <citation type="submission" date="2019-10" db="EMBL/GenBank/DDBJ databases">
        <title>Conservation and host-specific expression of non-tandemly repeated heterogenous ribosome RNA gene in arbuscular mycorrhizal fungi.</title>
        <authorList>
            <person name="Maeda T."/>
            <person name="Kobayashi Y."/>
            <person name="Nakagawa T."/>
            <person name="Ezawa T."/>
            <person name="Yamaguchi K."/>
            <person name="Bino T."/>
            <person name="Nishimoto Y."/>
            <person name="Shigenobu S."/>
            <person name="Kawaguchi M."/>
        </authorList>
    </citation>
    <scope>NUCLEOTIDE SEQUENCE</scope>
    <source>
        <strain evidence="4">HR1</strain>
    </source>
</reference>
<evidence type="ECO:0000313" key="3">
    <source>
        <dbReference type="EMBL" id="GBC02559.1"/>
    </source>
</evidence>
<dbReference type="EMBL" id="BEXD01003836">
    <property type="protein sequence ID" value="GBC02559.1"/>
    <property type="molecule type" value="Genomic_DNA"/>
</dbReference>
<dbReference type="SMART" id="SM00472">
    <property type="entry name" value="MIR"/>
    <property type="match status" value="1"/>
</dbReference>
<keyword evidence="1" id="KW-0677">Repeat</keyword>
<comment type="caution">
    <text evidence="3">The sequence shown here is derived from an EMBL/GenBank/DDBJ whole genome shotgun (WGS) entry which is preliminary data.</text>
</comment>
<evidence type="ECO:0000256" key="1">
    <source>
        <dbReference type="ARBA" id="ARBA00022737"/>
    </source>
</evidence>
<reference evidence="3 5" key="1">
    <citation type="submission" date="2017-11" db="EMBL/GenBank/DDBJ databases">
        <title>The genome of Rhizophagus clarus HR1 reveals common genetic basis of auxotrophy among arbuscular mycorrhizal fungi.</title>
        <authorList>
            <person name="Kobayashi Y."/>
        </authorList>
    </citation>
    <scope>NUCLEOTIDE SEQUENCE [LARGE SCALE GENOMIC DNA]</scope>
    <source>
        <strain evidence="3 5">HR1</strain>
    </source>
</reference>
<evidence type="ECO:0000313" key="5">
    <source>
        <dbReference type="Proteomes" id="UP000247702"/>
    </source>
</evidence>
<protein>
    <recommendedName>
        <fullName evidence="2">MIR domain-containing protein</fullName>
    </recommendedName>
</protein>
<sequence>MDFPKYDGNIHPNEWINDFQNYLKLITVNNNNKIESLDIAISLIDPTISLPTGIDSFDKLRNALKKDISFDVFKNTNKRKLQSLKYNSERKGGDTSKFISTFRKLCYNAEINDIKEQKKFLYSSLPNNQFDYISNKYYKKVENVKSINELIREFENIVLEESNLIRNESIVALKHVATGKYLSSISNLNYRTGSNNQMVYVGETEPNPNSLWKIQFDKELATYADTSIKLQHVKSNNFLGICYEGYQGYDEIKGKIYGYHKSPATKHTEVNCSLGKEINWNWINPDKLGNSEEYLKSKDVIQISIRKLYDEGGYSTKSGPVELLRSRYDKFTLGDDEYLEVVCHENEKVNINWRIELINYSN</sequence>
<dbReference type="AlphaFoldDB" id="A0A2Z6SCV0"/>
<dbReference type="InterPro" id="IPR036300">
    <property type="entry name" value="MIR_dom_sf"/>
</dbReference>
<dbReference type="SUPFAM" id="SSF82109">
    <property type="entry name" value="MIR domain"/>
    <property type="match status" value="1"/>
</dbReference>
<dbReference type="Gene3D" id="2.80.10.50">
    <property type="match status" value="1"/>
</dbReference>
<proteinExistence type="predicted"/>
<dbReference type="PROSITE" id="PS50919">
    <property type="entry name" value="MIR"/>
    <property type="match status" value="1"/>
</dbReference>
<keyword evidence="5" id="KW-1185">Reference proteome</keyword>
<dbReference type="Proteomes" id="UP000247702">
    <property type="component" value="Unassembled WGS sequence"/>
</dbReference>
<dbReference type="OrthoDB" id="5588846at2759"/>
<name>A0A2Z6SCV0_9GLOM</name>